<dbReference type="GO" id="GO:0003723">
    <property type="term" value="F:RNA binding"/>
    <property type="evidence" value="ECO:0007669"/>
    <property type="project" value="UniProtKB-KW"/>
</dbReference>
<dbReference type="InterPro" id="IPR003029">
    <property type="entry name" value="S1_domain"/>
</dbReference>
<dbReference type="InterPro" id="IPR019307">
    <property type="entry name" value="RNA-bd_AU-1/RNase_E/G"/>
</dbReference>
<comment type="cofactor">
    <cofactor evidence="1">
        <name>Mg(2+)</name>
        <dbReference type="ChEBI" id="CHEBI:18420"/>
    </cofactor>
</comment>
<proteinExistence type="predicted"/>
<dbReference type="Gene3D" id="3.40.1260.20">
    <property type="entry name" value="Ribonuclease E, catalytic domain"/>
    <property type="match status" value="1"/>
</dbReference>
<keyword evidence="3" id="KW-0997">Cell inner membrane</keyword>
<dbReference type="PROSITE" id="PS50126">
    <property type="entry name" value="S1"/>
    <property type="match status" value="1"/>
</dbReference>
<keyword evidence="9" id="KW-0694">RNA-binding</keyword>
<evidence type="ECO:0000256" key="7">
    <source>
        <dbReference type="ARBA" id="ARBA00022801"/>
    </source>
</evidence>
<dbReference type="CDD" id="cd04453">
    <property type="entry name" value="S1_RNase_E"/>
    <property type="match status" value="1"/>
</dbReference>
<dbReference type="GO" id="GO:0004540">
    <property type="term" value="F:RNA nuclease activity"/>
    <property type="evidence" value="ECO:0007669"/>
    <property type="project" value="InterPro"/>
</dbReference>
<dbReference type="GO" id="GO:0016787">
    <property type="term" value="F:hydrolase activity"/>
    <property type="evidence" value="ECO:0007669"/>
    <property type="project" value="UniProtKB-KW"/>
</dbReference>
<evidence type="ECO:0000256" key="4">
    <source>
        <dbReference type="ARBA" id="ARBA00022722"/>
    </source>
</evidence>
<evidence type="ECO:0000256" key="6">
    <source>
        <dbReference type="ARBA" id="ARBA00022759"/>
    </source>
</evidence>
<dbReference type="GO" id="GO:0006364">
    <property type="term" value="P:rRNA processing"/>
    <property type="evidence" value="ECO:0007669"/>
    <property type="project" value="TreeGrafter"/>
</dbReference>
<dbReference type="PANTHER" id="PTHR30001">
    <property type="entry name" value="RIBONUCLEASE"/>
    <property type="match status" value="1"/>
</dbReference>
<dbReference type="SUPFAM" id="SSF50249">
    <property type="entry name" value="Nucleic acid-binding proteins"/>
    <property type="match status" value="1"/>
</dbReference>
<keyword evidence="10" id="KW-0472">Membrane</keyword>
<protein>
    <submittedName>
        <fullName evidence="13">Rne/Rng family ribonuclease</fullName>
    </submittedName>
</protein>
<gene>
    <name evidence="13" type="ORF">HYR64_08425</name>
</gene>
<feature type="compositionally biased region" description="Basic residues" evidence="11">
    <location>
        <begin position="7"/>
        <end position="17"/>
    </location>
</feature>
<dbReference type="InterPro" id="IPR012340">
    <property type="entry name" value="NA-bd_OB-fold"/>
</dbReference>
<dbReference type="Gene3D" id="2.40.50.140">
    <property type="entry name" value="Nucleic acid-binding proteins"/>
    <property type="match status" value="1"/>
</dbReference>
<evidence type="ECO:0000256" key="8">
    <source>
        <dbReference type="ARBA" id="ARBA00022842"/>
    </source>
</evidence>
<keyword evidence="4" id="KW-0540">Nuclease</keyword>
<dbReference type="GO" id="GO:0046872">
    <property type="term" value="F:metal ion binding"/>
    <property type="evidence" value="ECO:0007669"/>
    <property type="project" value="UniProtKB-KW"/>
</dbReference>
<dbReference type="Proteomes" id="UP000727962">
    <property type="component" value="Unassembled WGS sequence"/>
</dbReference>
<accession>A0A931LTM3</accession>
<keyword evidence="7" id="KW-0378">Hydrolase</keyword>
<dbReference type="InterPro" id="IPR004659">
    <property type="entry name" value="RNase_E/G"/>
</dbReference>
<keyword evidence="8" id="KW-0460">Magnesium</keyword>
<evidence type="ECO:0000256" key="3">
    <source>
        <dbReference type="ARBA" id="ARBA00022519"/>
    </source>
</evidence>
<feature type="domain" description="S1 motif" evidence="12">
    <location>
        <begin position="65"/>
        <end position="157"/>
    </location>
</feature>
<dbReference type="GO" id="GO:0004519">
    <property type="term" value="F:endonuclease activity"/>
    <property type="evidence" value="ECO:0007669"/>
    <property type="project" value="UniProtKB-KW"/>
</dbReference>
<evidence type="ECO:0000256" key="1">
    <source>
        <dbReference type="ARBA" id="ARBA00001946"/>
    </source>
</evidence>
<dbReference type="GO" id="GO:0005737">
    <property type="term" value="C:cytoplasm"/>
    <property type="evidence" value="ECO:0007669"/>
    <property type="project" value="TreeGrafter"/>
</dbReference>
<dbReference type="Pfam" id="PF00575">
    <property type="entry name" value="S1"/>
    <property type="match status" value="1"/>
</dbReference>
<evidence type="ECO:0000256" key="11">
    <source>
        <dbReference type="SAM" id="MobiDB-lite"/>
    </source>
</evidence>
<evidence type="ECO:0000256" key="2">
    <source>
        <dbReference type="ARBA" id="ARBA00022475"/>
    </source>
</evidence>
<evidence type="ECO:0000313" key="13">
    <source>
        <dbReference type="EMBL" id="MBI1757114.1"/>
    </source>
</evidence>
<name>A0A931LTM3_FIMGI</name>
<dbReference type="AlphaFoldDB" id="A0A931LTM3"/>
<evidence type="ECO:0000256" key="5">
    <source>
        <dbReference type="ARBA" id="ARBA00022723"/>
    </source>
</evidence>
<dbReference type="EMBL" id="JACOSL010000052">
    <property type="protein sequence ID" value="MBI1757114.1"/>
    <property type="molecule type" value="Genomic_DNA"/>
</dbReference>
<sequence length="602" mass="68288">MSATTNTRRRSGTRRSSARAQASPRSQSRRTEIIVNVSNRETRIALLEDGSLMEYRVEREERVVGSIYKGIVQNVLPGMDAAFVDIGLERNAFLYVADILPEDPTDNSPASVKRSELRRRKIKDLLKPGQQVMVQVIKGAHGTKGARVSSRITLPGRYVVLMPEGGRVGVSRKIEERSERERLRRIGDNITPEGFGLIMRTECEGRTEAELRADVLFLQQLWSQVLSSAKKQRAPACVHRDQTLLFRTVRDMLGDGVERMVIDDPDEYEKVHLVARMVAPEMRDRIELYDREAPIFDAFEVERELDRLLQHRVPLRSGGSLVIDEMEALTAIDINTGKQVGSSSLSDTILRANLEAVDEVLRQLRLRDMGGIIVIDFIDMEDADDRKKVLNHFTDGLARDRARTRVGRISSLGLVELTRKRTAESVTEAITDVCPMCQGQGRVSSKETISLWIERDMWRKIAEPGDAFIIECHPAAVEALIGPDGENVEELEHEMRRGIYIRANFDMEYEDYEIRSSTIEELDKEVMPYRRAQVLECNVRRSAFENMSKVVGWTDDGYYIELMDGESYVGHRAKVSLQDLRRSYAVADVIVPSTAVHPRSLT</sequence>
<dbReference type="NCBIfam" id="TIGR00757">
    <property type="entry name" value="RNaseEG"/>
    <property type="match status" value="1"/>
</dbReference>
<evidence type="ECO:0000259" key="12">
    <source>
        <dbReference type="PROSITE" id="PS50126"/>
    </source>
</evidence>
<dbReference type="SMART" id="SM00316">
    <property type="entry name" value="S1"/>
    <property type="match status" value="1"/>
</dbReference>
<keyword evidence="2" id="KW-1003">Cell membrane</keyword>
<comment type="caution">
    <text evidence="13">The sequence shown here is derived from an EMBL/GenBank/DDBJ whole genome shotgun (WGS) entry which is preliminary data.</text>
</comment>
<keyword evidence="5" id="KW-0479">Metal-binding</keyword>
<feature type="region of interest" description="Disordered" evidence="11">
    <location>
        <begin position="1"/>
        <end position="30"/>
    </location>
</feature>
<dbReference type="PANTHER" id="PTHR30001:SF1">
    <property type="entry name" value="RIBONUCLEASE E_G-LIKE PROTEIN, CHLOROPLASTIC"/>
    <property type="match status" value="1"/>
</dbReference>
<evidence type="ECO:0000256" key="9">
    <source>
        <dbReference type="ARBA" id="ARBA00022884"/>
    </source>
</evidence>
<dbReference type="Pfam" id="PF10150">
    <property type="entry name" value="RNase_E_G"/>
    <property type="match status" value="1"/>
</dbReference>
<reference evidence="13" key="1">
    <citation type="submission" date="2020-07" db="EMBL/GenBank/DDBJ databases">
        <title>Huge and variable diversity of episymbiotic CPR bacteria and DPANN archaea in groundwater ecosystems.</title>
        <authorList>
            <person name="He C.Y."/>
            <person name="Keren R."/>
            <person name="Whittaker M."/>
            <person name="Farag I.F."/>
            <person name="Doudna J."/>
            <person name="Cate J.H.D."/>
            <person name="Banfield J.F."/>
        </authorList>
    </citation>
    <scope>NUCLEOTIDE SEQUENCE</scope>
    <source>
        <strain evidence="13">NC_groundwater_17_Pr7_B-0.1um_64_12</strain>
    </source>
</reference>
<organism evidence="13 14">
    <name type="scientific">Fimbriimonas ginsengisoli</name>
    <dbReference type="NCBI Taxonomy" id="1005039"/>
    <lineage>
        <taxon>Bacteria</taxon>
        <taxon>Bacillati</taxon>
        <taxon>Armatimonadota</taxon>
        <taxon>Fimbriimonadia</taxon>
        <taxon>Fimbriimonadales</taxon>
        <taxon>Fimbriimonadaceae</taxon>
        <taxon>Fimbriimonas</taxon>
    </lineage>
</organism>
<keyword evidence="6" id="KW-0255">Endonuclease</keyword>
<evidence type="ECO:0000256" key="10">
    <source>
        <dbReference type="ARBA" id="ARBA00023136"/>
    </source>
</evidence>
<evidence type="ECO:0000313" key="14">
    <source>
        <dbReference type="Proteomes" id="UP000727962"/>
    </source>
</evidence>